<evidence type="ECO:0000256" key="7">
    <source>
        <dbReference type="ARBA" id="ARBA00023163"/>
    </source>
</evidence>
<accession>A0ABR8MTD4</accession>
<keyword evidence="6" id="KW-0238">DNA-binding</keyword>
<evidence type="ECO:0000256" key="5">
    <source>
        <dbReference type="ARBA" id="ARBA00023015"/>
    </source>
</evidence>
<dbReference type="PANTHER" id="PTHR46577">
    <property type="entry name" value="HTH-TYPE TRANSCRIPTIONAL REGULATORY PROTEIN GABR"/>
    <property type="match status" value="1"/>
</dbReference>
<dbReference type="SUPFAM" id="SSF46785">
    <property type="entry name" value="Winged helix' DNA-binding domain"/>
    <property type="match status" value="1"/>
</dbReference>
<dbReference type="EMBL" id="JACXZA010000002">
    <property type="protein sequence ID" value="MBD3918895.1"/>
    <property type="molecule type" value="Genomic_DNA"/>
</dbReference>
<dbReference type="Gene3D" id="3.40.640.10">
    <property type="entry name" value="Type I PLP-dependent aspartate aminotransferase-like (Major domain)"/>
    <property type="match status" value="1"/>
</dbReference>
<dbReference type="InterPro" id="IPR004839">
    <property type="entry name" value="Aminotransferase_I/II_large"/>
</dbReference>
<dbReference type="CDD" id="cd00609">
    <property type="entry name" value="AAT_like"/>
    <property type="match status" value="1"/>
</dbReference>
<keyword evidence="5" id="KW-0805">Transcription regulation</keyword>
<gene>
    <name evidence="9" type="ORF">H8B09_09040</name>
</gene>
<name>A0ABR8MTD4_9BACL</name>
<evidence type="ECO:0000313" key="9">
    <source>
        <dbReference type="EMBL" id="MBD3918895.1"/>
    </source>
</evidence>
<organism evidence="9 10">
    <name type="scientific">Paenibacillus terricola</name>
    <dbReference type="NCBI Taxonomy" id="2763503"/>
    <lineage>
        <taxon>Bacteria</taxon>
        <taxon>Bacillati</taxon>
        <taxon>Bacillota</taxon>
        <taxon>Bacilli</taxon>
        <taxon>Bacillales</taxon>
        <taxon>Paenibacillaceae</taxon>
        <taxon>Paenibacillus</taxon>
    </lineage>
</organism>
<dbReference type="InterPro" id="IPR000524">
    <property type="entry name" value="Tscrpt_reg_HTH_GntR"/>
</dbReference>
<dbReference type="PRINTS" id="PR00035">
    <property type="entry name" value="HTHGNTR"/>
</dbReference>
<keyword evidence="4" id="KW-0663">Pyridoxal phosphate</keyword>
<evidence type="ECO:0000259" key="8">
    <source>
        <dbReference type="PROSITE" id="PS50949"/>
    </source>
</evidence>
<dbReference type="GO" id="GO:0008483">
    <property type="term" value="F:transaminase activity"/>
    <property type="evidence" value="ECO:0007669"/>
    <property type="project" value="UniProtKB-KW"/>
</dbReference>
<evidence type="ECO:0000256" key="2">
    <source>
        <dbReference type="ARBA" id="ARBA00005384"/>
    </source>
</evidence>
<sequence>MMDLTPSIDEHSDDPIYVQLYRYIRREMAEERITAGVKLPSVRQLAARLGISRTPVALAYDQLQAEGYVRSVPRSGLYTEHLPSGGVDTQGIGRAVQPEREHAEQGSKSEFVRAGKGIDAGKNHPQFEIDFGYGTVDWSRFPAASWRKQLNRCLQPDDGRLFRYGELAGEPELREQIASYLHRTRGVRCHPDSIVIGAGTYQSLDLVLQLIGETDKSLRIASEEAVNEGVKRLFARHQAEVTPSKLESDGISTERLNDYAVQAIYVTPSHQFPVGMTLSAPKRMKLLQWASSCGAFIIENDYDGEFRYTGRPIPALQAMDDNGRVAYIGTFSRALTPSFRLSYAVLPPALMERFLLGHHSYDQLASPLLQQAMGLFMESGGFGSHMRAMRALYQRKRDVLLQALRESFDIGGRVKLIGEHSGLHLLLSFDHEKSGEGSCSEEKLIDQAAQAGIRVYPVSHYWFREEDAPRSTVMIGFGGLTEQEIAEGIRRLSDVWTNIY</sequence>
<dbReference type="CDD" id="cd07377">
    <property type="entry name" value="WHTH_GntR"/>
    <property type="match status" value="1"/>
</dbReference>
<feature type="domain" description="HTH gntR-type" evidence="8">
    <location>
        <begin position="14"/>
        <end position="82"/>
    </location>
</feature>
<evidence type="ECO:0000256" key="4">
    <source>
        <dbReference type="ARBA" id="ARBA00022898"/>
    </source>
</evidence>
<keyword evidence="3 9" id="KW-0808">Transferase</keyword>
<dbReference type="Pfam" id="PF00155">
    <property type="entry name" value="Aminotran_1_2"/>
    <property type="match status" value="1"/>
</dbReference>
<protein>
    <submittedName>
        <fullName evidence="9">PLP-dependent aminotransferase family protein</fullName>
    </submittedName>
</protein>
<comment type="similarity">
    <text evidence="2">In the C-terminal section; belongs to the class-I pyridoxal-phosphate-dependent aminotransferase family.</text>
</comment>
<dbReference type="PANTHER" id="PTHR46577:SF1">
    <property type="entry name" value="HTH-TYPE TRANSCRIPTIONAL REGULATORY PROTEIN GABR"/>
    <property type="match status" value="1"/>
</dbReference>
<dbReference type="InterPro" id="IPR051446">
    <property type="entry name" value="HTH_trans_reg/aminotransferase"/>
</dbReference>
<dbReference type="RefSeq" id="WP_191203186.1">
    <property type="nucleotide sequence ID" value="NZ_JACXZA010000002.1"/>
</dbReference>
<dbReference type="SUPFAM" id="SSF53383">
    <property type="entry name" value="PLP-dependent transferases"/>
    <property type="match status" value="1"/>
</dbReference>
<dbReference type="InterPro" id="IPR036388">
    <property type="entry name" value="WH-like_DNA-bd_sf"/>
</dbReference>
<keyword evidence="10" id="KW-1185">Reference proteome</keyword>
<dbReference type="Pfam" id="PF00392">
    <property type="entry name" value="GntR"/>
    <property type="match status" value="1"/>
</dbReference>
<proteinExistence type="inferred from homology"/>
<evidence type="ECO:0000256" key="1">
    <source>
        <dbReference type="ARBA" id="ARBA00001933"/>
    </source>
</evidence>
<evidence type="ECO:0000256" key="3">
    <source>
        <dbReference type="ARBA" id="ARBA00022576"/>
    </source>
</evidence>
<reference evidence="9 10" key="1">
    <citation type="submission" date="2020-09" db="EMBL/GenBank/DDBJ databases">
        <title>Paenibacillus sp. strain PR3 16S rRNA gene Genome sequencing and assembly.</title>
        <authorList>
            <person name="Kim J."/>
        </authorList>
    </citation>
    <scope>NUCLEOTIDE SEQUENCE [LARGE SCALE GENOMIC DNA]</scope>
    <source>
        <strain evidence="9 10">PR3</strain>
    </source>
</reference>
<dbReference type="InterPro" id="IPR015421">
    <property type="entry name" value="PyrdxlP-dep_Trfase_major"/>
</dbReference>
<dbReference type="InterPro" id="IPR036390">
    <property type="entry name" value="WH_DNA-bd_sf"/>
</dbReference>
<keyword evidence="7" id="KW-0804">Transcription</keyword>
<keyword evidence="3 9" id="KW-0032">Aminotransferase</keyword>
<dbReference type="InterPro" id="IPR015424">
    <property type="entry name" value="PyrdxlP-dep_Trfase"/>
</dbReference>
<comment type="caution">
    <text evidence="9">The sequence shown here is derived from an EMBL/GenBank/DDBJ whole genome shotgun (WGS) entry which is preliminary data.</text>
</comment>
<dbReference type="Gene3D" id="1.10.10.10">
    <property type="entry name" value="Winged helix-like DNA-binding domain superfamily/Winged helix DNA-binding domain"/>
    <property type="match status" value="1"/>
</dbReference>
<evidence type="ECO:0000256" key="6">
    <source>
        <dbReference type="ARBA" id="ARBA00023125"/>
    </source>
</evidence>
<dbReference type="Proteomes" id="UP000609346">
    <property type="component" value="Unassembled WGS sequence"/>
</dbReference>
<evidence type="ECO:0000313" key="10">
    <source>
        <dbReference type="Proteomes" id="UP000609346"/>
    </source>
</evidence>
<dbReference type="SMART" id="SM00345">
    <property type="entry name" value="HTH_GNTR"/>
    <property type="match status" value="1"/>
</dbReference>
<dbReference type="PROSITE" id="PS50949">
    <property type="entry name" value="HTH_GNTR"/>
    <property type="match status" value="1"/>
</dbReference>
<comment type="cofactor">
    <cofactor evidence="1">
        <name>pyridoxal 5'-phosphate</name>
        <dbReference type="ChEBI" id="CHEBI:597326"/>
    </cofactor>
</comment>